<evidence type="ECO:0000256" key="2">
    <source>
        <dbReference type="ARBA" id="ARBA00005236"/>
    </source>
</evidence>
<keyword evidence="3" id="KW-1003">Cell membrane</keyword>
<sequence length="368" mass="41901">MIVSFAILEGFRNQIQDKIFSFGAHLQITKYDTNNSLEGLPISINTGLSPHKNQVSEIAHMQPFARKTAIVKTEGEVLGVVIKGIDRTYDLSAMEANLVSGKALEFNDSTASDEVMVSKKIADQLRLKVGEEALFYFVQNPPRVRKFKIAGIYKTGLDEFDNVYVIGDLRHIRDLNNWNDTLVGGYEIILKDFRTIDATANKVFEKMNYDLQLQKITDEYAQLFDWLKLLKRNVIIFLVLIVFVATFNMVSTVFIMIMERTHMIGVLKALGATNYQIRKIFFYNGAKLTFKGLLWGNVVGLGFCALQYYTQLIPLDPENYYMDTVPIHWNFMVILILNAAIFLLTLLSVLLPTALVSRIKPVKAIRFD</sequence>
<dbReference type="PANTHER" id="PTHR30489:SF0">
    <property type="entry name" value="LIPOPROTEIN-RELEASING SYSTEM TRANSMEMBRANE PROTEIN LOLE"/>
    <property type="match status" value="1"/>
</dbReference>
<evidence type="ECO:0000259" key="9">
    <source>
        <dbReference type="Pfam" id="PF12704"/>
    </source>
</evidence>
<dbReference type="Proteomes" id="UP001596161">
    <property type="component" value="Unassembled WGS sequence"/>
</dbReference>
<feature type="transmembrane region" description="Helical" evidence="7">
    <location>
        <begin position="329"/>
        <end position="356"/>
    </location>
</feature>
<comment type="caution">
    <text evidence="10">The sequence shown here is derived from an EMBL/GenBank/DDBJ whole genome shotgun (WGS) entry which is preliminary data.</text>
</comment>
<accession>A0ABW0EC30</accession>
<gene>
    <name evidence="10" type="ORF">ACFPIB_15025</name>
</gene>
<dbReference type="InterPro" id="IPR051447">
    <property type="entry name" value="Lipoprotein-release_system"/>
</dbReference>
<name>A0ABW0EC30_9BACT</name>
<evidence type="ECO:0000256" key="4">
    <source>
        <dbReference type="ARBA" id="ARBA00022692"/>
    </source>
</evidence>
<feature type="domain" description="ABC3 transporter permease C-terminal" evidence="8">
    <location>
        <begin position="235"/>
        <end position="361"/>
    </location>
</feature>
<dbReference type="RefSeq" id="WP_378018286.1">
    <property type="nucleotide sequence ID" value="NZ_JBHSKT010000010.1"/>
</dbReference>
<comment type="similarity">
    <text evidence="2">Belongs to the ABC-4 integral membrane protein family. LolC/E subfamily.</text>
</comment>
<dbReference type="EMBL" id="JBHSKT010000010">
    <property type="protein sequence ID" value="MFC5271928.1"/>
    <property type="molecule type" value="Genomic_DNA"/>
</dbReference>
<organism evidence="10 11">
    <name type="scientific">Adhaeribacter terreus</name>
    <dbReference type="NCBI Taxonomy" id="529703"/>
    <lineage>
        <taxon>Bacteria</taxon>
        <taxon>Pseudomonadati</taxon>
        <taxon>Bacteroidota</taxon>
        <taxon>Cytophagia</taxon>
        <taxon>Cytophagales</taxon>
        <taxon>Hymenobacteraceae</taxon>
        <taxon>Adhaeribacter</taxon>
    </lineage>
</organism>
<evidence type="ECO:0000256" key="3">
    <source>
        <dbReference type="ARBA" id="ARBA00022475"/>
    </source>
</evidence>
<evidence type="ECO:0000313" key="10">
    <source>
        <dbReference type="EMBL" id="MFC5271928.1"/>
    </source>
</evidence>
<evidence type="ECO:0000259" key="8">
    <source>
        <dbReference type="Pfam" id="PF02687"/>
    </source>
</evidence>
<feature type="transmembrane region" description="Helical" evidence="7">
    <location>
        <begin position="288"/>
        <end position="309"/>
    </location>
</feature>
<dbReference type="PANTHER" id="PTHR30489">
    <property type="entry name" value="LIPOPROTEIN-RELEASING SYSTEM TRANSMEMBRANE PROTEIN LOLE"/>
    <property type="match status" value="1"/>
</dbReference>
<dbReference type="Pfam" id="PF12704">
    <property type="entry name" value="MacB_PCD"/>
    <property type="match status" value="1"/>
</dbReference>
<feature type="domain" description="MacB-like periplasmic core" evidence="9">
    <location>
        <begin position="2"/>
        <end position="200"/>
    </location>
</feature>
<dbReference type="InterPro" id="IPR025857">
    <property type="entry name" value="MacB_PCD"/>
</dbReference>
<evidence type="ECO:0000256" key="5">
    <source>
        <dbReference type="ARBA" id="ARBA00022989"/>
    </source>
</evidence>
<protein>
    <submittedName>
        <fullName evidence="10">ABC transporter permease</fullName>
    </submittedName>
</protein>
<dbReference type="Pfam" id="PF02687">
    <property type="entry name" value="FtsX"/>
    <property type="match status" value="1"/>
</dbReference>
<evidence type="ECO:0000256" key="1">
    <source>
        <dbReference type="ARBA" id="ARBA00004651"/>
    </source>
</evidence>
<feature type="transmembrane region" description="Helical" evidence="7">
    <location>
        <begin position="234"/>
        <end position="258"/>
    </location>
</feature>
<keyword evidence="5 7" id="KW-1133">Transmembrane helix</keyword>
<evidence type="ECO:0000313" key="11">
    <source>
        <dbReference type="Proteomes" id="UP001596161"/>
    </source>
</evidence>
<keyword evidence="11" id="KW-1185">Reference proteome</keyword>
<keyword evidence="6 7" id="KW-0472">Membrane</keyword>
<keyword evidence="4 7" id="KW-0812">Transmembrane</keyword>
<reference evidence="11" key="1">
    <citation type="journal article" date="2019" name="Int. J. Syst. Evol. Microbiol.">
        <title>The Global Catalogue of Microorganisms (GCM) 10K type strain sequencing project: providing services to taxonomists for standard genome sequencing and annotation.</title>
        <authorList>
            <consortium name="The Broad Institute Genomics Platform"/>
            <consortium name="The Broad Institute Genome Sequencing Center for Infectious Disease"/>
            <person name="Wu L."/>
            <person name="Ma J."/>
        </authorList>
    </citation>
    <scope>NUCLEOTIDE SEQUENCE [LARGE SCALE GENOMIC DNA]</scope>
    <source>
        <strain evidence="11">KACC 12602</strain>
    </source>
</reference>
<dbReference type="InterPro" id="IPR003838">
    <property type="entry name" value="ABC3_permease_C"/>
</dbReference>
<evidence type="ECO:0000256" key="7">
    <source>
        <dbReference type="SAM" id="Phobius"/>
    </source>
</evidence>
<evidence type="ECO:0000256" key="6">
    <source>
        <dbReference type="ARBA" id="ARBA00023136"/>
    </source>
</evidence>
<proteinExistence type="inferred from homology"/>
<comment type="subcellular location">
    <subcellularLocation>
        <location evidence="1">Cell membrane</location>
        <topology evidence="1">Multi-pass membrane protein</topology>
    </subcellularLocation>
</comment>